<accession>A0ABV7MNV3</accession>
<sequence length="52" mass="5487">MGVATSIDSVLVVGEGTGGEYPRNERASRKKSIGVPTSILSDELPDILTDVR</sequence>
<gene>
    <name evidence="1" type="ORF">ACFOJ9_13090</name>
</gene>
<comment type="caution">
    <text evidence="1">The sequence shown here is derived from an EMBL/GenBank/DDBJ whole genome shotgun (WGS) entry which is preliminary data.</text>
</comment>
<name>A0ABV7MNV3_9HYPH</name>
<dbReference type="Proteomes" id="UP001595648">
    <property type="component" value="Unassembled WGS sequence"/>
</dbReference>
<protein>
    <submittedName>
        <fullName evidence="1">Uncharacterized protein</fullName>
    </submittedName>
</protein>
<dbReference type="EMBL" id="JBHRVD010000001">
    <property type="protein sequence ID" value="MFC3322712.1"/>
    <property type="molecule type" value="Genomic_DNA"/>
</dbReference>
<reference evidence="2" key="1">
    <citation type="journal article" date="2019" name="Int. J. Syst. Evol. Microbiol.">
        <title>The Global Catalogue of Microorganisms (GCM) 10K type strain sequencing project: providing services to taxonomists for standard genome sequencing and annotation.</title>
        <authorList>
            <consortium name="The Broad Institute Genomics Platform"/>
            <consortium name="The Broad Institute Genome Sequencing Center for Infectious Disease"/>
            <person name="Wu L."/>
            <person name="Ma J."/>
        </authorList>
    </citation>
    <scope>NUCLEOTIDE SEQUENCE [LARGE SCALE GENOMIC DNA]</scope>
    <source>
        <strain evidence="2">ICMP 19515</strain>
    </source>
</reference>
<evidence type="ECO:0000313" key="2">
    <source>
        <dbReference type="Proteomes" id="UP001595648"/>
    </source>
</evidence>
<proteinExistence type="predicted"/>
<evidence type="ECO:0000313" key="1">
    <source>
        <dbReference type="EMBL" id="MFC3322712.1"/>
    </source>
</evidence>
<keyword evidence="2" id="KW-1185">Reference proteome</keyword>
<dbReference type="RefSeq" id="WP_378979256.1">
    <property type="nucleotide sequence ID" value="NZ_JBHRVD010000001.1"/>
</dbReference>
<organism evidence="1 2">
    <name type="scientific">Mesorhizobium cantuariense</name>
    <dbReference type="NCBI Taxonomy" id="1300275"/>
    <lineage>
        <taxon>Bacteria</taxon>
        <taxon>Pseudomonadati</taxon>
        <taxon>Pseudomonadota</taxon>
        <taxon>Alphaproteobacteria</taxon>
        <taxon>Hyphomicrobiales</taxon>
        <taxon>Phyllobacteriaceae</taxon>
        <taxon>Mesorhizobium</taxon>
    </lineage>
</organism>